<protein>
    <recommendedName>
        <fullName evidence="2">Rhodopsin domain-containing protein</fullName>
    </recommendedName>
</protein>
<dbReference type="AlphaFoldDB" id="A0A9W9D1N8"/>
<comment type="caution">
    <text evidence="3">The sequence shown here is derived from an EMBL/GenBank/DDBJ whole genome shotgun (WGS) entry which is preliminary data.</text>
</comment>
<organism evidence="3 4">
    <name type="scientific">Gnomoniopsis smithogilvyi</name>
    <dbReference type="NCBI Taxonomy" id="1191159"/>
    <lineage>
        <taxon>Eukaryota</taxon>
        <taxon>Fungi</taxon>
        <taxon>Dikarya</taxon>
        <taxon>Ascomycota</taxon>
        <taxon>Pezizomycotina</taxon>
        <taxon>Sordariomycetes</taxon>
        <taxon>Sordariomycetidae</taxon>
        <taxon>Diaporthales</taxon>
        <taxon>Gnomoniaceae</taxon>
        <taxon>Gnomoniopsis</taxon>
    </lineage>
</organism>
<feature type="domain" description="Rhodopsin" evidence="2">
    <location>
        <begin position="51"/>
        <end position="153"/>
    </location>
</feature>
<dbReference type="EMBL" id="JAPEVB010000001">
    <property type="protein sequence ID" value="KAJ4397682.1"/>
    <property type="molecule type" value="Genomic_DNA"/>
</dbReference>
<keyword evidence="4" id="KW-1185">Reference proteome</keyword>
<proteinExistence type="predicted"/>
<keyword evidence="1" id="KW-0472">Membrane</keyword>
<evidence type="ECO:0000259" key="2">
    <source>
        <dbReference type="Pfam" id="PF20684"/>
    </source>
</evidence>
<accession>A0A9W9D1N8</accession>
<dbReference type="InterPro" id="IPR049326">
    <property type="entry name" value="Rhodopsin_dom_fungi"/>
</dbReference>
<keyword evidence="1" id="KW-0812">Transmembrane</keyword>
<name>A0A9W9D1N8_9PEZI</name>
<feature type="transmembrane region" description="Helical" evidence="1">
    <location>
        <begin position="50"/>
        <end position="66"/>
    </location>
</feature>
<dbReference type="Proteomes" id="UP001140453">
    <property type="component" value="Unassembled WGS sequence"/>
</dbReference>
<dbReference type="Pfam" id="PF20684">
    <property type="entry name" value="Fung_rhodopsin"/>
    <property type="match status" value="1"/>
</dbReference>
<keyword evidence="1" id="KW-1133">Transmembrane helix</keyword>
<evidence type="ECO:0000313" key="4">
    <source>
        <dbReference type="Proteomes" id="UP001140453"/>
    </source>
</evidence>
<dbReference type="OrthoDB" id="3897607at2759"/>
<gene>
    <name evidence="3" type="ORF">N0V93_001915</name>
</gene>
<feature type="transmembrane region" description="Helical" evidence="1">
    <location>
        <begin position="26"/>
        <end position="45"/>
    </location>
</feature>
<reference evidence="3" key="1">
    <citation type="submission" date="2022-10" db="EMBL/GenBank/DDBJ databases">
        <title>Tapping the CABI collections for fungal endophytes: first genome assemblies for Collariella, Neodidymelliopsis, Ascochyta clinopodiicola, Didymella pomorum, Didymosphaeria variabile, Neocosmospora piperis and Neocucurbitaria cava.</title>
        <authorList>
            <person name="Hill R."/>
        </authorList>
    </citation>
    <scope>NUCLEOTIDE SEQUENCE</scope>
    <source>
        <strain evidence="3">IMI 355082</strain>
    </source>
</reference>
<evidence type="ECO:0000256" key="1">
    <source>
        <dbReference type="SAM" id="Phobius"/>
    </source>
</evidence>
<feature type="transmembrane region" description="Helical" evidence="1">
    <location>
        <begin position="119"/>
        <end position="141"/>
    </location>
</feature>
<feature type="transmembrane region" description="Helical" evidence="1">
    <location>
        <begin position="86"/>
        <end position="107"/>
    </location>
</feature>
<sequence length="157" mass="17387">MATPTLTGQQIADLADAHPPIQPADIGIAINVLVYILLVIGFLVVSARIFLFYIPASAFAITSTYYGNGAKDNHIDDLLKIRAAQYFIYFEITYFFASTLTKFAIAFTTLRICVERKTYWIIIINVLVMLVVVIFCLGLGLGNCKPLAATWNPALYV</sequence>
<evidence type="ECO:0000313" key="3">
    <source>
        <dbReference type="EMBL" id="KAJ4397682.1"/>
    </source>
</evidence>